<dbReference type="EMBL" id="BGPR01033661">
    <property type="protein sequence ID" value="GBO07705.1"/>
    <property type="molecule type" value="Genomic_DNA"/>
</dbReference>
<comment type="caution">
    <text evidence="2">The sequence shown here is derived from an EMBL/GenBank/DDBJ whole genome shotgun (WGS) entry which is preliminary data.</text>
</comment>
<evidence type="ECO:0000313" key="2">
    <source>
        <dbReference type="EMBL" id="GBO07705.1"/>
    </source>
</evidence>
<feature type="compositionally biased region" description="Acidic residues" evidence="1">
    <location>
        <begin position="25"/>
        <end position="39"/>
    </location>
</feature>
<keyword evidence="3" id="KW-1185">Reference proteome</keyword>
<proteinExistence type="predicted"/>
<sequence>MILWFMKELLKKIKQFRAEITNEMENVDEEDDDDDDDTDTSQSLSTSIRRDASGGTGRGKPPPLSRKIFVPRSRNSFKLEVFFLKRFSLMMLTGSAALKWLQSCMQLASRGLSTIGVMYWKE</sequence>
<reference evidence="2 3" key="1">
    <citation type="journal article" date="2019" name="Sci. Rep.">
        <title>Orb-weaving spider Araneus ventricosus genome elucidates the spidroin gene catalogue.</title>
        <authorList>
            <person name="Kono N."/>
            <person name="Nakamura H."/>
            <person name="Ohtoshi R."/>
            <person name="Moran D.A.P."/>
            <person name="Shinohara A."/>
            <person name="Yoshida Y."/>
            <person name="Fujiwara M."/>
            <person name="Mori M."/>
            <person name="Tomita M."/>
            <person name="Arakawa K."/>
        </authorList>
    </citation>
    <scope>NUCLEOTIDE SEQUENCE [LARGE SCALE GENOMIC DNA]</scope>
</reference>
<accession>A0A4Y2U406</accession>
<feature type="region of interest" description="Disordered" evidence="1">
    <location>
        <begin position="24"/>
        <end position="67"/>
    </location>
</feature>
<organism evidence="2 3">
    <name type="scientific">Araneus ventricosus</name>
    <name type="common">Orbweaver spider</name>
    <name type="synonym">Epeira ventricosa</name>
    <dbReference type="NCBI Taxonomy" id="182803"/>
    <lineage>
        <taxon>Eukaryota</taxon>
        <taxon>Metazoa</taxon>
        <taxon>Ecdysozoa</taxon>
        <taxon>Arthropoda</taxon>
        <taxon>Chelicerata</taxon>
        <taxon>Arachnida</taxon>
        <taxon>Araneae</taxon>
        <taxon>Araneomorphae</taxon>
        <taxon>Entelegynae</taxon>
        <taxon>Araneoidea</taxon>
        <taxon>Araneidae</taxon>
        <taxon>Araneus</taxon>
    </lineage>
</organism>
<dbReference type="AlphaFoldDB" id="A0A4Y2U406"/>
<evidence type="ECO:0000256" key="1">
    <source>
        <dbReference type="SAM" id="MobiDB-lite"/>
    </source>
</evidence>
<evidence type="ECO:0000313" key="3">
    <source>
        <dbReference type="Proteomes" id="UP000499080"/>
    </source>
</evidence>
<dbReference type="Proteomes" id="UP000499080">
    <property type="component" value="Unassembled WGS sequence"/>
</dbReference>
<name>A0A4Y2U406_ARAVE</name>
<gene>
    <name evidence="2" type="ORF">AVEN_102080_1</name>
</gene>
<protein>
    <submittedName>
        <fullName evidence="2">Uncharacterized protein</fullName>
    </submittedName>
</protein>